<dbReference type="GO" id="GO:0004618">
    <property type="term" value="F:phosphoglycerate kinase activity"/>
    <property type="evidence" value="ECO:0007669"/>
    <property type="project" value="UniProtKB-UniRule"/>
</dbReference>
<dbReference type="PANTHER" id="PTHR11406:SF23">
    <property type="entry name" value="PHOSPHOGLYCERATE KINASE 1, CHLOROPLASTIC-RELATED"/>
    <property type="match status" value="1"/>
</dbReference>
<evidence type="ECO:0000256" key="5">
    <source>
        <dbReference type="ARBA" id="ARBA00013061"/>
    </source>
</evidence>
<dbReference type="SUPFAM" id="SSF53748">
    <property type="entry name" value="Phosphoglycerate kinase"/>
    <property type="match status" value="1"/>
</dbReference>
<dbReference type="OrthoDB" id="9808460at2"/>
<feature type="binding site" evidence="13">
    <location>
        <position position="151"/>
    </location>
    <ligand>
        <name>(2R)-3-phosphoglycerate</name>
        <dbReference type="ChEBI" id="CHEBI:58272"/>
    </ligand>
</feature>
<dbReference type="Proteomes" id="UP000198757">
    <property type="component" value="Unassembled WGS sequence"/>
</dbReference>
<feature type="binding site" evidence="13">
    <location>
        <position position="118"/>
    </location>
    <ligand>
        <name>(2R)-3-phosphoglycerate</name>
        <dbReference type="ChEBI" id="CHEBI:58272"/>
    </ligand>
</feature>
<evidence type="ECO:0000256" key="9">
    <source>
        <dbReference type="ARBA" id="ARBA00022777"/>
    </source>
</evidence>
<sequence length="399" mass="43023">MSKFSNYNFKDQKALIRVDFNVPLNDQLEITSDARMKAAVPTIKKILSDGGKVILMSHLGRPKNGPEDKFSLKHLVAHLSELLGGATVLFANDCIGEQAYLTADMMRPGEVLLLENLRFYKEEEKGDEAFAEKLSKLGDVYVNDAFGTAHRAHASTAVIAKFFPGDKKMFGLLMENEVNSAQKVLTQSEKPFTAILGGAKVSDKILIIENLMEKATDIIIGGGMAYTFYKAMGGKIGASLCEEDRLDTAKEILEKAKEKNVCIHLPGVSIIADKFAADASVSESPSDNIPEGWMGLDIANEARVQFANVIKKSKTILWNGPMGVFEMEKFQAGTKAIADAVAEATQNGAFSLVGGGDSVAAVNKFGYTDKVSYVSTGGGAMLEFFEGKILPGIAAIEEA</sequence>
<comment type="subunit">
    <text evidence="4 12">Monomer.</text>
</comment>
<dbReference type="FunFam" id="3.40.50.1260:FF:000006">
    <property type="entry name" value="Phosphoglycerate kinase"/>
    <property type="match status" value="1"/>
</dbReference>
<evidence type="ECO:0000256" key="1">
    <source>
        <dbReference type="ARBA" id="ARBA00000642"/>
    </source>
</evidence>
<dbReference type="UniPathway" id="UPA00109">
    <property type="reaction ID" value="UER00185"/>
</dbReference>
<comment type="catalytic activity">
    <reaction evidence="1 12 15">
        <text>(2R)-3-phosphoglycerate + ATP = (2R)-3-phospho-glyceroyl phosphate + ADP</text>
        <dbReference type="Rhea" id="RHEA:14801"/>
        <dbReference type="ChEBI" id="CHEBI:30616"/>
        <dbReference type="ChEBI" id="CHEBI:57604"/>
        <dbReference type="ChEBI" id="CHEBI:58272"/>
        <dbReference type="ChEBI" id="CHEBI:456216"/>
        <dbReference type="EC" id="2.7.2.3"/>
    </reaction>
</comment>
<accession>A0A1G6TFT1</accession>
<feature type="binding site" evidence="12 13">
    <location>
        <begin position="19"/>
        <end position="21"/>
    </location>
    <ligand>
        <name>substrate</name>
    </ligand>
</feature>
<evidence type="ECO:0000256" key="14">
    <source>
        <dbReference type="PIRSR" id="PIRSR000724-2"/>
    </source>
</evidence>
<keyword evidence="17" id="KW-1185">Reference proteome</keyword>
<dbReference type="InterPro" id="IPR036043">
    <property type="entry name" value="Phosphoglycerate_kinase_sf"/>
</dbReference>
<dbReference type="InterPro" id="IPR015824">
    <property type="entry name" value="Phosphoglycerate_kinase_N"/>
</dbReference>
<evidence type="ECO:0000256" key="6">
    <source>
        <dbReference type="ARBA" id="ARBA00016471"/>
    </source>
</evidence>
<keyword evidence="11 12" id="KW-0324">Glycolysis</keyword>
<dbReference type="RefSeq" id="WP_090390809.1">
    <property type="nucleotide sequence ID" value="NZ_FMZO01000007.1"/>
</dbReference>
<dbReference type="GO" id="GO:0005829">
    <property type="term" value="C:cytosol"/>
    <property type="evidence" value="ECO:0007669"/>
    <property type="project" value="TreeGrafter"/>
</dbReference>
<comment type="similarity">
    <text evidence="3 12 15">Belongs to the phosphoglycerate kinase family.</text>
</comment>
<dbReference type="AlphaFoldDB" id="A0A1G6TFT1"/>
<dbReference type="GO" id="GO:0006096">
    <property type="term" value="P:glycolytic process"/>
    <property type="evidence" value="ECO:0007669"/>
    <property type="project" value="UniProtKB-UniRule"/>
</dbReference>
<dbReference type="GO" id="GO:0006094">
    <property type="term" value="P:gluconeogenesis"/>
    <property type="evidence" value="ECO:0007669"/>
    <property type="project" value="TreeGrafter"/>
</dbReference>
<dbReference type="PIRSF" id="PIRSF000724">
    <property type="entry name" value="Pgk"/>
    <property type="match status" value="1"/>
</dbReference>
<comment type="subcellular location">
    <subcellularLocation>
        <location evidence="12">Cytoplasm</location>
    </subcellularLocation>
</comment>
<evidence type="ECO:0000313" key="17">
    <source>
        <dbReference type="Proteomes" id="UP000198757"/>
    </source>
</evidence>
<dbReference type="Gene3D" id="3.40.50.1260">
    <property type="entry name" value="Phosphoglycerate kinase, N-terminal domain"/>
    <property type="match status" value="2"/>
</dbReference>
<feature type="binding site" evidence="12 13">
    <location>
        <begin position="58"/>
        <end position="61"/>
    </location>
    <ligand>
        <name>substrate</name>
    </ligand>
</feature>
<feature type="binding site" evidence="12">
    <location>
        <position position="151"/>
    </location>
    <ligand>
        <name>substrate</name>
    </ligand>
</feature>
<evidence type="ECO:0000256" key="10">
    <source>
        <dbReference type="ARBA" id="ARBA00022840"/>
    </source>
</evidence>
<name>A0A1G6TFT1_NIADE</name>
<keyword evidence="10 12" id="KW-0067">ATP-binding</keyword>
<keyword evidence="8 12" id="KW-0547">Nucleotide-binding</keyword>
<feature type="binding site" evidence="12 14">
    <location>
        <position position="295"/>
    </location>
    <ligand>
        <name>ATP</name>
        <dbReference type="ChEBI" id="CHEBI:30616"/>
    </ligand>
</feature>
<feature type="binding site" evidence="13">
    <location>
        <position position="35"/>
    </location>
    <ligand>
        <name>(2R)-3-phosphoglycerate</name>
        <dbReference type="ChEBI" id="CHEBI:58272"/>
    </ligand>
</feature>
<organism evidence="16 17">
    <name type="scientific">Niabella drilacis (strain DSM 25811 / CCM 8410 / CCUG 62505 / LMG 26954 / E90)</name>
    <dbReference type="NCBI Taxonomy" id="1285928"/>
    <lineage>
        <taxon>Bacteria</taxon>
        <taxon>Pseudomonadati</taxon>
        <taxon>Bacteroidota</taxon>
        <taxon>Chitinophagia</taxon>
        <taxon>Chitinophagales</taxon>
        <taxon>Chitinophagaceae</taxon>
        <taxon>Niabella</taxon>
    </lineage>
</organism>
<reference evidence="17" key="1">
    <citation type="submission" date="2016-10" db="EMBL/GenBank/DDBJ databases">
        <authorList>
            <person name="Varghese N."/>
            <person name="Submissions S."/>
        </authorList>
    </citation>
    <scope>NUCLEOTIDE SEQUENCE [LARGE SCALE GENOMIC DNA]</scope>
    <source>
        <strain evidence="17">DSM 25811 / CCM 8410 / LMG 26954 / E90</strain>
    </source>
</reference>
<evidence type="ECO:0000256" key="11">
    <source>
        <dbReference type="ARBA" id="ARBA00023152"/>
    </source>
</evidence>
<dbReference type="EC" id="2.7.2.3" evidence="5 12"/>
<evidence type="ECO:0000256" key="12">
    <source>
        <dbReference type="HAMAP-Rule" id="MF_00145"/>
    </source>
</evidence>
<dbReference type="Pfam" id="PF00162">
    <property type="entry name" value="PGK"/>
    <property type="match status" value="1"/>
</dbReference>
<keyword evidence="12" id="KW-0963">Cytoplasm</keyword>
<proteinExistence type="inferred from homology"/>
<evidence type="ECO:0000256" key="15">
    <source>
        <dbReference type="RuleBase" id="RU000532"/>
    </source>
</evidence>
<feature type="binding site" evidence="12 14">
    <location>
        <position position="204"/>
    </location>
    <ligand>
        <name>ATP</name>
        <dbReference type="ChEBI" id="CHEBI:30616"/>
    </ligand>
</feature>
<feature type="binding site" evidence="12 14">
    <location>
        <begin position="355"/>
        <end position="358"/>
    </location>
    <ligand>
        <name>ATP</name>
        <dbReference type="ChEBI" id="CHEBI:30616"/>
    </ligand>
</feature>
<keyword evidence="7 12" id="KW-0808">Transferase</keyword>
<dbReference type="InterPro" id="IPR001576">
    <property type="entry name" value="Phosphoglycerate_kinase"/>
</dbReference>
<dbReference type="CDD" id="cd00318">
    <property type="entry name" value="Phosphoglycerate_kinase"/>
    <property type="match status" value="1"/>
</dbReference>
<evidence type="ECO:0000256" key="2">
    <source>
        <dbReference type="ARBA" id="ARBA00004838"/>
    </source>
</evidence>
<dbReference type="STRING" id="1285928.SAMN04487894_107200"/>
<evidence type="ECO:0000256" key="7">
    <source>
        <dbReference type="ARBA" id="ARBA00022679"/>
    </source>
</evidence>
<evidence type="ECO:0000256" key="3">
    <source>
        <dbReference type="ARBA" id="ARBA00008982"/>
    </source>
</evidence>
<dbReference type="GO" id="GO:0043531">
    <property type="term" value="F:ADP binding"/>
    <property type="evidence" value="ECO:0007669"/>
    <property type="project" value="TreeGrafter"/>
</dbReference>
<evidence type="ECO:0000256" key="13">
    <source>
        <dbReference type="PIRSR" id="PIRSR000724-1"/>
    </source>
</evidence>
<dbReference type="HAMAP" id="MF_00145">
    <property type="entry name" value="Phosphoglyc_kinase"/>
    <property type="match status" value="1"/>
</dbReference>
<dbReference type="GO" id="GO:0005524">
    <property type="term" value="F:ATP binding"/>
    <property type="evidence" value="ECO:0007669"/>
    <property type="project" value="UniProtKB-KW"/>
</dbReference>
<feature type="binding site" evidence="12 14">
    <location>
        <position position="326"/>
    </location>
    <ligand>
        <name>ATP</name>
        <dbReference type="ChEBI" id="CHEBI:30616"/>
    </ligand>
</feature>
<gene>
    <name evidence="12" type="primary">pgk</name>
    <name evidence="16" type="ORF">SAMN04487894_107200</name>
</gene>
<dbReference type="PANTHER" id="PTHR11406">
    <property type="entry name" value="PHOSPHOGLYCERATE KINASE"/>
    <property type="match status" value="1"/>
</dbReference>
<comment type="pathway">
    <text evidence="2 12">Carbohydrate degradation; glycolysis; pyruvate from D-glyceraldehyde 3-phosphate: step 2/5.</text>
</comment>
<protein>
    <recommendedName>
        <fullName evidence="6 12">Phosphoglycerate kinase</fullName>
        <ecNumber evidence="5 12">2.7.2.3</ecNumber>
    </recommendedName>
</protein>
<dbReference type="PRINTS" id="PR00477">
    <property type="entry name" value="PHGLYCKINASE"/>
</dbReference>
<dbReference type="EMBL" id="FMZO01000007">
    <property type="protein sequence ID" value="SDD27889.1"/>
    <property type="molecule type" value="Genomic_DNA"/>
</dbReference>
<keyword evidence="9 12" id="KW-0418">Kinase</keyword>
<dbReference type="FunFam" id="3.40.50.1260:FF:000003">
    <property type="entry name" value="Phosphoglycerate kinase"/>
    <property type="match status" value="1"/>
</dbReference>
<evidence type="ECO:0000256" key="8">
    <source>
        <dbReference type="ARBA" id="ARBA00022741"/>
    </source>
</evidence>
<feature type="binding site" evidence="12">
    <location>
        <position position="35"/>
    </location>
    <ligand>
        <name>substrate</name>
    </ligand>
</feature>
<evidence type="ECO:0000313" key="16">
    <source>
        <dbReference type="EMBL" id="SDD27889.1"/>
    </source>
</evidence>
<evidence type="ECO:0000256" key="4">
    <source>
        <dbReference type="ARBA" id="ARBA00011245"/>
    </source>
</evidence>
<feature type="binding site" evidence="12">
    <location>
        <position position="118"/>
    </location>
    <ligand>
        <name>substrate</name>
    </ligand>
</feature>